<dbReference type="OrthoDB" id="4156714at2759"/>
<evidence type="ECO:0000313" key="3">
    <source>
        <dbReference type="Proteomes" id="UP000243081"/>
    </source>
</evidence>
<keyword evidence="1" id="KW-0175">Coiled coil</keyword>
<keyword evidence="3" id="KW-1185">Reference proteome</keyword>
<gene>
    <name evidence="2" type="ORF">LLEC1_04562</name>
</gene>
<protein>
    <submittedName>
        <fullName evidence="2">Uncharacterized protein</fullName>
    </submittedName>
</protein>
<feature type="coiled-coil region" evidence="1">
    <location>
        <begin position="116"/>
        <end position="164"/>
    </location>
</feature>
<dbReference type="OMA" id="FSWCADM"/>
<proteinExistence type="predicted"/>
<reference evidence="2 3" key="1">
    <citation type="submission" date="2016-03" db="EMBL/GenBank/DDBJ databases">
        <title>Fine-scale spatial genetic structure of a fungal parasite of coffee scale insects.</title>
        <authorList>
            <person name="Jackson D."/>
            <person name="Zemenick K.A."/>
            <person name="Malloure B."/>
            <person name="Quandt C.A."/>
            <person name="James T.Y."/>
        </authorList>
    </citation>
    <scope>NUCLEOTIDE SEQUENCE [LARGE SCALE GENOMIC DNA]</scope>
    <source>
        <strain evidence="2 3">UM487</strain>
    </source>
</reference>
<accession>A0A179I270</accession>
<organism evidence="2 3">
    <name type="scientific">Cordyceps confragosa</name>
    <name type="common">Lecanicillium lecanii</name>
    <dbReference type="NCBI Taxonomy" id="2714763"/>
    <lineage>
        <taxon>Eukaryota</taxon>
        <taxon>Fungi</taxon>
        <taxon>Dikarya</taxon>
        <taxon>Ascomycota</taxon>
        <taxon>Pezizomycotina</taxon>
        <taxon>Sordariomycetes</taxon>
        <taxon>Hypocreomycetidae</taxon>
        <taxon>Hypocreales</taxon>
        <taxon>Cordycipitaceae</taxon>
        <taxon>Akanthomyces</taxon>
    </lineage>
</organism>
<name>A0A179I270_CORDF</name>
<dbReference type="EMBL" id="LUKN01004491">
    <property type="protein sequence ID" value="OAQ95921.1"/>
    <property type="molecule type" value="Genomic_DNA"/>
</dbReference>
<sequence>MPQGPQERSIDTQVNVTGSIVKYLRNERLFMRKATPRPSIDRKVSSTPSTSMWNWQKLVSYAGPWAAQPDRVKSSDTPILGGTRNEKTIDLTRQRRINERLYYRLRLTERRELAAVRRLKDDKQSHVREIQDLRRKIAKLESDLENESEAAKSLRLQVAKTESQLNKAYSDAVSAWKEDVSRDMPDDIIRSTISSFFKGDFFSWCADMSAPEIRPSNTNKVALREHDVMNRASWYRSEPAYLKFDSSERNESASLVLLEAALSSELCHCFLTTPFFMIRGRHGLKVVEETLAKTSIEAATHWRVNTLKSLGNASSLDSKVAAASARKFVQKFGFLLKDMDNDAVDDLAKLFVQFSDIALKLWATKTNIRLLYGAELWRYTFELDDPFVECDPGIASFLGKQLNGRPIGVIMRPCILSEPIPKAGQELVPVVWSKAMVWVSGEEGPGA</sequence>
<comment type="caution">
    <text evidence="2">The sequence shown here is derived from an EMBL/GenBank/DDBJ whole genome shotgun (WGS) entry which is preliminary data.</text>
</comment>
<evidence type="ECO:0000256" key="1">
    <source>
        <dbReference type="SAM" id="Coils"/>
    </source>
</evidence>
<dbReference type="AlphaFoldDB" id="A0A179I270"/>
<dbReference type="Proteomes" id="UP000243081">
    <property type="component" value="Unassembled WGS sequence"/>
</dbReference>
<evidence type="ECO:0000313" key="2">
    <source>
        <dbReference type="EMBL" id="OAQ95921.1"/>
    </source>
</evidence>